<evidence type="ECO:0000313" key="3">
    <source>
        <dbReference type="Proteomes" id="UP000245539"/>
    </source>
</evidence>
<dbReference type="Proteomes" id="UP000245539">
    <property type="component" value="Unassembled WGS sequence"/>
</dbReference>
<dbReference type="Pfam" id="PF13470">
    <property type="entry name" value="PIN_3"/>
    <property type="match status" value="1"/>
</dbReference>
<organism evidence="2 3">
    <name type="scientific">Leucothrix pacifica</name>
    <dbReference type="NCBI Taxonomy" id="1247513"/>
    <lineage>
        <taxon>Bacteria</taxon>
        <taxon>Pseudomonadati</taxon>
        <taxon>Pseudomonadota</taxon>
        <taxon>Gammaproteobacteria</taxon>
        <taxon>Thiotrichales</taxon>
        <taxon>Thiotrichaceae</taxon>
        <taxon>Leucothrix</taxon>
    </lineage>
</organism>
<feature type="domain" description="PIN" evidence="1">
    <location>
        <begin position="2"/>
        <end position="115"/>
    </location>
</feature>
<dbReference type="Gene3D" id="3.40.50.1010">
    <property type="entry name" value="5'-nuclease"/>
    <property type="match status" value="1"/>
</dbReference>
<dbReference type="AlphaFoldDB" id="A0A317CEZ9"/>
<name>A0A317CEZ9_9GAMM</name>
<evidence type="ECO:0000313" key="2">
    <source>
        <dbReference type="EMBL" id="PWQ97096.1"/>
    </source>
</evidence>
<dbReference type="InterPro" id="IPR029060">
    <property type="entry name" value="PIN-like_dom_sf"/>
</dbReference>
<keyword evidence="3" id="KW-1185">Reference proteome</keyword>
<dbReference type="SUPFAM" id="SSF88723">
    <property type="entry name" value="PIN domain-like"/>
    <property type="match status" value="1"/>
</dbReference>
<dbReference type="RefSeq" id="WP_109837725.1">
    <property type="nucleotide sequence ID" value="NZ_QGKM01000028.1"/>
</dbReference>
<proteinExistence type="predicted"/>
<dbReference type="InterPro" id="IPR002716">
    <property type="entry name" value="PIN_dom"/>
</dbReference>
<dbReference type="EMBL" id="QGKM01000028">
    <property type="protein sequence ID" value="PWQ97096.1"/>
    <property type="molecule type" value="Genomic_DNA"/>
</dbReference>
<gene>
    <name evidence="2" type="ORF">DKW60_11080</name>
</gene>
<comment type="caution">
    <text evidence="2">The sequence shown here is derived from an EMBL/GenBank/DDBJ whole genome shotgun (WGS) entry which is preliminary data.</text>
</comment>
<protein>
    <submittedName>
        <fullName evidence="2">Pilus assembly protein</fullName>
    </submittedName>
</protein>
<dbReference type="OrthoDB" id="9787727at2"/>
<evidence type="ECO:0000259" key="1">
    <source>
        <dbReference type="Pfam" id="PF13470"/>
    </source>
</evidence>
<sequence length="136" mass="15133">MKVLFDLNILLDVMQQREAFYAASAAALSKSLNKECEGLVPGRAVTTLHYLLSRYTNKQKADEGIDFLLDHFVVVNAESDVFRNARQLAMKDFEDAVVASIAAKAGCDVIVTRNINDFKQSPVPALLPQEFLERLS</sequence>
<reference evidence="2 3" key="1">
    <citation type="submission" date="2018-05" db="EMBL/GenBank/DDBJ databases">
        <title>Leucothrix arctica sp. nov., isolated from Arctic seawater.</title>
        <authorList>
            <person name="Choi A."/>
            <person name="Baek K."/>
        </authorList>
    </citation>
    <scope>NUCLEOTIDE SEQUENCE [LARGE SCALE GENOMIC DNA]</scope>
    <source>
        <strain evidence="2 3">JCM 18388</strain>
    </source>
</reference>
<accession>A0A317CEZ9</accession>